<evidence type="ECO:0000313" key="2">
    <source>
        <dbReference type="EMBL" id="KAK4825973.1"/>
    </source>
</evidence>
<sequence>MASYVYHIGAVTGIKILKVDFCVVEMAETVGGETELGGRVEPSSSSDHSAQQESERLRAMQLSSKSDTDLCPPLVAIKKDVIVRPRSIIFECSWQLGEVPEAWRKANVTPVSKKGKKEEPGSYRLVSLTSIPGNVMEQLILDTISRHMKDKKVTGSSQHGFTKGRNA</sequence>
<evidence type="ECO:0000313" key="3">
    <source>
        <dbReference type="Proteomes" id="UP001333110"/>
    </source>
</evidence>
<dbReference type="GO" id="GO:0007508">
    <property type="term" value="P:larval heart development"/>
    <property type="evidence" value="ECO:0007669"/>
    <property type="project" value="TreeGrafter"/>
</dbReference>
<feature type="compositionally biased region" description="Low complexity" evidence="1">
    <location>
        <begin position="43"/>
        <end position="52"/>
    </location>
</feature>
<dbReference type="GO" id="GO:0061343">
    <property type="term" value="P:cell adhesion involved in heart morphogenesis"/>
    <property type="evidence" value="ECO:0007669"/>
    <property type="project" value="TreeGrafter"/>
</dbReference>
<evidence type="ECO:0008006" key="4">
    <source>
        <dbReference type="Google" id="ProtNLM"/>
    </source>
</evidence>
<dbReference type="AlphaFoldDB" id="A0AAN7NDR9"/>
<gene>
    <name evidence="2" type="ORF">QYF61_003542</name>
</gene>
<dbReference type="EMBL" id="JAUNZN010000002">
    <property type="protein sequence ID" value="KAK4825973.1"/>
    <property type="molecule type" value="Genomic_DNA"/>
</dbReference>
<organism evidence="2 3">
    <name type="scientific">Mycteria americana</name>
    <name type="common">Wood stork</name>
    <dbReference type="NCBI Taxonomy" id="33587"/>
    <lineage>
        <taxon>Eukaryota</taxon>
        <taxon>Metazoa</taxon>
        <taxon>Chordata</taxon>
        <taxon>Craniata</taxon>
        <taxon>Vertebrata</taxon>
        <taxon>Euteleostomi</taxon>
        <taxon>Archelosauria</taxon>
        <taxon>Archosauria</taxon>
        <taxon>Dinosauria</taxon>
        <taxon>Saurischia</taxon>
        <taxon>Theropoda</taxon>
        <taxon>Coelurosauria</taxon>
        <taxon>Aves</taxon>
        <taxon>Neognathae</taxon>
        <taxon>Neoaves</taxon>
        <taxon>Aequornithes</taxon>
        <taxon>Ciconiiformes</taxon>
        <taxon>Ciconiidae</taxon>
        <taxon>Mycteria</taxon>
    </lineage>
</organism>
<feature type="region of interest" description="Disordered" evidence="1">
    <location>
        <begin position="33"/>
        <end position="57"/>
    </location>
</feature>
<comment type="caution">
    <text evidence="2">The sequence shown here is derived from an EMBL/GenBank/DDBJ whole genome shotgun (WGS) entry which is preliminary data.</text>
</comment>
<keyword evidence="3" id="KW-1185">Reference proteome</keyword>
<name>A0AAN7NDR9_MYCAM</name>
<accession>A0AAN7NDR9</accession>
<dbReference type="Proteomes" id="UP001333110">
    <property type="component" value="Unassembled WGS sequence"/>
</dbReference>
<dbReference type="GO" id="GO:0031012">
    <property type="term" value="C:extracellular matrix"/>
    <property type="evidence" value="ECO:0007669"/>
    <property type="project" value="TreeGrafter"/>
</dbReference>
<protein>
    <recommendedName>
        <fullName evidence="4">Reverse transcriptase domain-containing protein</fullName>
    </recommendedName>
</protein>
<dbReference type="PANTHER" id="PTHR33395">
    <property type="entry name" value="TRANSCRIPTASE, PUTATIVE-RELATED-RELATED"/>
    <property type="match status" value="1"/>
</dbReference>
<proteinExistence type="predicted"/>
<reference evidence="2 3" key="1">
    <citation type="journal article" date="2023" name="J. Hered.">
        <title>Chromosome-level genome of the wood stork (Mycteria americana) provides insight into avian chromosome evolution.</title>
        <authorList>
            <person name="Flamio R. Jr."/>
            <person name="Ramstad K.M."/>
        </authorList>
    </citation>
    <scope>NUCLEOTIDE SEQUENCE [LARGE SCALE GENOMIC DNA]</scope>
    <source>
        <strain evidence="2">JAX WOST 10</strain>
    </source>
</reference>
<dbReference type="PANTHER" id="PTHR33395:SF22">
    <property type="entry name" value="REVERSE TRANSCRIPTASE DOMAIN-CONTAINING PROTEIN"/>
    <property type="match status" value="1"/>
</dbReference>
<evidence type="ECO:0000256" key="1">
    <source>
        <dbReference type="SAM" id="MobiDB-lite"/>
    </source>
</evidence>